<sequence>MIAEIAPVEQHRHAGDFPVAGRRIFAGGQFVRPCVCANNVRVAVHAGGNFTGRAFMRFHQPQTSQVRQIQRAFTAIVSFAFGASFCDVAQSVGTYVAKTIRVFSSADAE</sequence>
<name>A0A655ER74_SALET</name>
<gene>
    <name evidence="1" type="ORF">ERS008198_04973</name>
</gene>
<dbReference type="Proteomes" id="UP000041314">
    <property type="component" value="Unassembled WGS sequence"/>
</dbReference>
<protein>
    <submittedName>
        <fullName evidence="1">Uncharacterized protein</fullName>
    </submittedName>
</protein>
<evidence type="ECO:0000313" key="2">
    <source>
        <dbReference type="Proteomes" id="UP000041314"/>
    </source>
</evidence>
<evidence type="ECO:0000313" key="1">
    <source>
        <dbReference type="EMBL" id="CNV30387.1"/>
    </source>
</evidence>
<proteinExistence type="predicted"/>
<dbReference type="EMBL" id="CQPA01000089">
    <property type="protein sequence ID" value="CNV30387.1"/>
    <property type="molecule type" value="Genomic_DNA"/>
</dbReference>
<organism evidence="1 2">
    <name type="scientific">Salmonella enterica subsp. enterica serovar Bovismorbificans</name>
    <dbReference type="NCBI Taxonomy" id="58097"/>
    <lineage>
        <taxon>Bacteria</taxon>
        <taxon>Pseudomonadati</taxon>
        <taxon>Pseudomonadota</taxon>
        <taxon>Gammaproteobacteria</taxon>
        <taxon>Enterobacterales</taxon>
        <taxon>Enterobacteriaceae</taxon>
        <taxon>Salmonella</taxon>
    </lineage>
</organism>
<reference evidence="1 2" key="1">
    <citation type="submission" date="2015-03" db="EMBL/GenBank/DDBJ databases">
        <authorList>
            <consortium name="Pathogen Informatics"/>
        </authorList>
    </citation>
    <scope>NUCLEOTIDE SEQUENCE [LARGE SCALE GENOMIC DNA]</scope>
    <source>
        <strain evidence="1 2">A1104</strain>
    </source>
</reference>
<dbReference type="AlphaFoldDB" id="A0A655ER74"/>
<accession>A0A655ER74</accession>